<comment type="caution">
    <text evidence="3">The sequence shown here is derived from an EMBL/GenBank/DDBJ whole genome shotgun (WGS) entry which is preliminary data.</text>
</comment>
<evidence type="ECO:0000256" key="1">
    <source>
        <dbReference type="SAM" id="MobiDB-lite"/>
    </source>
</evidence>
<reference evidence="3" key="1">
    <citation type="submission" date="2021-01" db="EMBL/GenBank/DDBJ databases">
        <title>Metabolic potential, ecology and presence of endohyphal bacteria is reflected in genomic diversity of Mucoromycotina.</title>
        <authorList>
            <person name="Muszewska A."/>
            <person name="Okrasinska A."/>
            <person name="Steczkiewicz K."/>
            <person name="Drgas O."/>
            <person name="Orlowska M."/>
            <person name="Perlinska-Lenart U."/>
            <person name="Aleksandrzak-Piekarczyk T."/>
            <person name="Szatraj K."/>
            <person name="Zielenkiewicz U."/>
            <person name="Pilsyk S."/>
            <person name="Malc E."/>
            <person name="Mieczkowski P."/>
            <person name="Kruszewska J.S."/>
            <person name="Biernat P."/>
            <person name="Pawlowska J."/>
        </authorList>
    </citation>
    <scope>NUCLEOTIDE SEQUENCE</scope>
    <source>
        <strain evidence="3">WA0000018081</strain>
    </source>
</reference>
<evidence type="ECO:0000313" key="4">
    <source>
        <dbReference type="Proteomes" id="UP000613177"/>
    </source>
</evidence>
<keyword evidence="2" id="KW-0472">Membrane</keyword>
<sequence>DLFISLVNNIQIMQSINKTQAPPPSYQGQDLPGQTYYQPPPPPPEEGYAPPPPANNNMGQRFTQFYAPPQNRSLGLKRRLCSAICCCILIGLIIGLATGLTRGSRGGYNNNCNCRTNSDCTRYYGAGTYCYARCQCARR</sequence>
<keyword evidence="4" id="KW-1185">Reference proteome</keyword>
<organism evidence="3 4">
    <name type="scientific">Thamnidium elegans</name>
    <dbReference type="NCBI Taxonomy" id="101142"/>
    <lineage>
        <taxon>Eukaryota</taxon>
        <taxon>Fungi</taxon>
        <taxon>Fungi incertae sedis</taxon>
        <taxon>Mucoromycota</taxon>
        <taxon>Mucoromycotina</taxon>
        <taxon>Mucoromycetes</taxon>
        <taxon>Mucorales</taxon>
        <taxon>Mucorineae</taxon>
        <taxon>Mucoraceae</taxon>
        <taxon>Thamnidium</taxon>
    </lineage>
</organism>
<dbReference type="AlphaFoldDB" id="A0A8H7SX01"/>
<feature type="transmembrane region" description="Helical" evidence="2">
    <location>
        <begin position="80"/>
        <end position="100"/>
    </location>
</feature>
<evidence type="ECO:0008006" key="5">
    <source>
        <dbReference type="Google" id="ProtNLM"/>
    </source>
</evidence>
<dbReference type="Proteomes" id="UP000613177">
    <property type="component" value="Unassembled WGS sequence"/>
</dbReference>
<feature type="region of interest" description="Disordered" evidence="1">
    <location>
        <begin position="18"/>
        <end position="61"/>
    </location>
</feature>
<accession>A0A8H7SX01</accession>
<gene>
    <name evidence="3" type="ORF">INT48_006931</name>
</gene>
<evidence type="ECO:0000313" key="3">
    <source>
        <dbReference type="EMBL" id="KAG2236747.1"/>
    </source>
</evidence>
<keyword evidence="2" id="KW-1133">Transmembrane helix</keyword>
<feature type="compositionally biased region" description="Pro residues" evidence="1">
    <location>
        <begin position="38"/>
        <end position="54"/>
    </location>
</feature>
<name>A0A8H7SX01_9FUNG</name>
<feature type="non-terminal residue" evidence="3">
    <location>
        <position position="1"/>
    </location>
</feature>
<proteinExistence type="predicted"/>
<protein>
    <recommendedName>
        <fullName evidence="5">Cysteine-rich transmembrane CYSTM domain-containing protein</fullName>
    </recommendedName>
</protein>
<keyword evidence="2" id="KW-0812">Transmembrane</keyword>
<evidence type="ECO:0000256" key="2">
    <source>
        <dbReference type="SAM" id="Phobius"/>
    </source>
</evidence>
<dbReference type="EMBL" id="JAEPRE010000013">
    <property type="protein sequence ID" value="KAG2236747.1"/>
    <property type="molecule type" value="Genomic_DNA"/>
</dbReference>